<reference evidence="1" key="1">
    <citation type="submission" date="2020-08" db="EMBL/GenBank/DDBJ databases">
        <title>Genome sequencing and assembly of the red palm weevil Rhynchophorus ferrugineus.</title>
        <authorList>
            <person name="Dias G.B."/>
            <person name="Bergman C.M."/>
            <person name="Manee M."/>
        </authorList>
    </citation>
    <scope>NUCLEOTIDE SEQUENCE</scope>
    <source>
        <strain evidence="1">AA-2017</strain>
        <tissue evidence="1">Whole larva</tissue>
    </source>
</reference>
<dbReference type="Proteomes" id="UP000625711">
    <property type="component" value="Unassembled WGS sequence"/>
</dbReference>
<comment type="caution">
    <text evidence="1">The sequence shown here is derived from an EMBL/GenBank/DDBJ whole genome shotgun (WGS) entry which is preliminary data.</text>
</comment>
<protein>
    <submittedName>
        <fullName evidence="1">Uncharacterized protein</fullName>
    </submittedName>
</protein>
<accession>A0A834IX73</accession>
<organism evidence="1 2">
    <name type="scientific">Rhynchophorus ferrugineus</name>
    <name type="common">Red palm weevil</name>
    <name type="synonym">Curculio ferrugineus</name>
    <dbReference type="NCBI Taxonomy" id="354439"/>
    <lineage>
        <taxon>Eukaryota</taxon>
        <taxon>Metazoa</taxon>
        <taxon>Ecdysozoa</taxon>
        <taxon>Arthropoda</taxon>
        <taxon>Hexapoda</taxon>
        <taxon>Insecta</taxon>
        <taxon>Pterygota</taxon>
        <taxon>Neoptera</taxon>
        <taxon>Endopterygota</taxon>
        <taxon>Coleoptera</taxon>
        <taxon>Polyphaga</taxon>
        <taxon>Cucujiformia</taxon>
        <taxon>Curculionidae</taxon>
        <taxon>Dryophthorinae</taxon>
        <taxon>Rhynchophorus</taxon>
    </lineage>
</organism>
<dbReference type="EMBL" id="JAACXV010000001">
    <property type="protein sequence ID" value="KAF7288094.1"/>
    <property type="molecule type" value="Genomic_DNA"/>
</dbReference>
<sequence>MEEAAPDNNARYFVFFRLQFIKCSATTSYWGAGVYNGPSKCSFPLSIIKGVDHISRKRVPITVHRPGRLTILASRAEFGEIINVIAEAGVFEHPSCAYKGYLMYVNFSRKVFTVTFYFHKWDWSSFADLDYAFFPILTWSNFYHAMF</sequence>
<gene>
    <name evidence="1" type="ORF">GWI33_000147</name>
</gene>
<proteinExistence type="predicted"/>
<evidence type="ECO:0000313" key="1">
    <source>
        <dbReference type="EMBL" id="KAF7288094.1"/>
    </source>
</evidence>
<evidence type="ECO:0000313" key="2">
    <source>
        <dbReference type="Proteomes" id="UP000625711"/>
    </source>
</evidence>
<dbReference type="AlphaFoldDB" id="A0A834IX73"/>
<keyword evidence="2" id="KW-1185">Reference proteome</keyword>
<name>A0A834IX73_RHYFE</name>